<dbReference type="PANTHER" id="PTHR11586">
    <property type="entry name" value="TRNA-AMINOACYLATION COFACTOR ARC1 FAMILY MEMBER"/>
    <property type="match status" value="1"/>
</dbReference>
<organism evidence="5 6">
    <name type="scientific">Ostreococcus lucimarinus (strain CCE9901)</name>
    <dbReference type="NCBI Taxonomy" id="436017"/>
    <lineage>
        <taxon>Eukaryota</taxon>
        <taxon>Viridiplantae</taxon>
        <taxon>Chlorophyta</taxon>
        <taxon>Mamiellophyceae</taxon>
        <taxon>Mamiellales</taxon>
        <taxon>Bathycoccaceae</taxon>
        <taxon>Ostreococcus</taxon>
    </lineage>
</organism>
<evidence type="ECO:0000256" key="2">
    <source>
        <dbReference type="ARBA" id="ARBA00022884"/>
    </source>
</evidence>
<protein>
    <recommendedName>
        <fullName evidence="4">tRNA-binding domain-containing protein</fullName>
    </recommendedName>
</protein>
<keyword evidence="6" id="KW-1185">Reference proteome</keyword>
<name>A4RUC2_OSTLU</name>
<proteinExistence type="predicted"/>
<dbReference type="GO" id="GO:0000049">
    <property type="term" value="F:tRNA binding"/>
    <property type="evidence" value="ECO:0007669"/>
    <property type="project" value="UniProtKB-UniRule"/>
</dbReference>
<dbReference type="RefSeq" id="XP_001416935.1">
    <property type="nucleotide sequence ID" value="XM_001416898.1"/>
</dbReference>
<dbReference type="STRING" id="436017.A4RUC2"/>
<dbReference type="OMA" id="YVEMVEC"/>
<dbReference type="InterPro" id="IPR002547">
    <property type="entry name" value="tRNA-bd_dom"/>
</dbReference>
<evidence type="ECO:0000313" key="6">
    <source>
        <dbReference type="Proteomes" id="UP000001568"/>
    </source>
</evidence>
<dbReference type="PROSITE" id="PS50886">
    <property type="entry name" value="TRBD"/>
    <property type="match status" value="1"/>
</dbReference>
<dbReference type="Proteomes" id="UP000001568">
    <property type="component" value="Chromosome 3"/>
</dbReference>
<dbReference type="CDD" id="cd02799">
    <property type="entry name" value="tRNA_bind_EMAP-II_like"/>
    <property type="match status" value="1"/>
</dbReference>
<evidence type="ECO:0000259" key="4">
    <source>
        <dbReference type="PROSITE" id="PS50886"/>
    </source>
</evidence>
<dbReference type="EMBL" id="CP000583">
    <property type="protein sequence ID" value="ABO95228.1"/>
    <property type="molecule type" value="Genomic_DNA"/>
</dbReference>
<dbReference type="FunFam" id="2.40.50.140:FF:000225">
    <property type="entry name" value="tyrosine--tRNA ligase, cytoplasmic"/>
    <property type="match status" value="1"/>
</dbReference>
<dbReference type="HOGENOM" id="CLU_009710_6_5_1"/>
<evidence type="ECO:0000256" key="3">
    <source>
        <dbReference type="PROSITE-ProRule" id="PRU00209"/>
    </source>
</evidence>
<evidence type="ECO:0000256" key="1">
    <source>
        <dbReference type="ARBA" id="ARBA00022555"/>
    </source>
</evidence>
<dbReference type="Pfam" id="PF01588">
    <property type="entry name" value="tRNA_bind"/>
    <property type="match status" value="1"/>
</dbReference>
<dbReference type="KEGG" id="olu:OSTLU_34527"/>
<dbReference type="Gene3D" id="2.40.50.140">
    <property type="entry name" value="Nucleic acid-binding proteins"/>
    <property type="match status" value="1"/>
</dbReference>
<dbReference type="GeneID" id="5000710"/>
<feature type="domain" description="TRNA-binding" evidence="4">
    <location>
        <begin position="1"/>
        <end position="100"/>
    </location>
</feature>
<keyword evidence="1 3" id="KW-0820">tRNA-binding</keyword>
<accession>A4RUC2</accession>
<evidence type="ECO:0000313" key="5">
    <source>
        <dbReference type="EMBL" id="ABO95228.1"/>
    </source>
</evidence>
<dbReference type="AlphaFoldDB" id="A4RUC2"/>
<gene>
    <name evidence="5" type="ORF">OSTLU_34527</name>
</gene>
<dbReference type="eggNOG" id="KOG2241">
    <property type="taxonomic scope" value="Eukaryota"/>
</dbReference>
<sequence>MELKVGKVLSVENHPESEKLYVEMVECGEDEPRLICSGLAPYMSKDDVLGKLVIVVANLKPRNMAGMKSNGMLLAASDAAHENVELLCAPEGAVPGERITWDGAENIEPHGVNKVAKKKIWEGVQKDLKTDATKGANWNGLPMLTSAGQCTCASLTDANVG</sequence>
<reference evidence="5 6" key="1">
    <citation type="journal article" date="2007" name="Proc. Natl. Acad. Sci. U.S.A.">
        <title>The tiny eukaryote Ostreococcus provides genomic insights into the paradox of plankton speciation.</title>
        <authorList>
            <person name="Palenik B."/>
            <person name="Grimwood J."/>
            <person name="Aerts A."/>
            <person name="Rouze P."/>
            <person name="Salamov A."/>
            <person name="Putnam N."/>
            <person name="Dupont C."/>
            <person name="Jorgensen R."/>
            <person name="Derelle E."/>
            <person name="Rombauts S."/>
            <person name="Zhou K."/>
            <person name="Otillar R."/>
            <person name="Merchant S.S."/>
            <person name="Podell S."/>
            <person name="Gaasterland T."/>
            <person name="Napoli C."/>
            <person name="Gendler K."/>
            <person name="Manuell A."/>
            <person name="Tai V."/>
            <person name="Vallon O."/>
            <person name="Piganeau G."/>
            <person name="Jancek S."/>
            <person name="Heijde M."/>
            <person name="Jabbari K."/>
            <person name="Bowler C."/>
            <person name="Lohr M."/>
            <person name="Robbens S."/>
            <person name="Werner G."/>
            <person name="Dubchak I."/>
            <person name="Pazour G.J."/>
            <person name="Ren Q."/>
            <person name="Paulsen I."/>
            <person name="Delwiche C."/>
            <person name="Schmutz J."/>
            <person name="Rokhsar D."/>
            <person name="Van de Peer Y."/>
            <person name="Moreau H."/>
            <person name="Grigoriev I.V."/>
        </authorList>
    </citation>
    <scope>NUCLEOTIDE SEQUENCE [LARGE SCALE GENOMIC DNA]</scope>
    <source>
        <strain evidence="5 6">CCE9901</strain>
    </source>
</reference>
<dbReference type="PANTHER" id="PTHR11586:SF47">
    <property type="entry name" value="NUCLEIC ACID-BINDING, OB-FOLD-LIKE PROTEIN"/>
    <property type="match status" value="1"/>
</dbReference>
<keyword evidence="2 3" id="KW-0694">RNA-binding</keyword>
<dbReference type="SUPFAM" id="SSF50249">
    <property type="entry name" value="Nucleic acid-binding proteins"/>
    <property type="match status" value="1"/>
</dbReference>
<dbReference type="InterPro" id="IPR012340">
    <property type="entry name" value="NA-bd_OB-fold"/>
</dbReference>
<dbReference type="InterPro" id="IPR051270">
    <property type="entry name" value="Tyrosine-tRNA_ligase_regulator"/>
</dbReference>
<dbReference type="OrthoDB" id="19141at2759"/>
<dbReference type="Gramene" id="ABO95228">
    <property type="protein sequence ID" value="ABO95228"/>
    <property type="gene ID" value="OSTLU_34527"/>
</dbReference>